<evidence type="ECO:0000256" key="6">
    <source>
        <dbReference type="ARBA" id="ARBA00023049"/>
    </source>
</evidence>
<dbReference type="PROSITE" id="PS50249">
    <property type="entry name" value="MPN"/>
    <property type="match status" value="1"/>
</dbReference>
<dbReference type="GO" id="GO:0008237">
    <property type="term" value="F:metallopeptidase activity"/>
    <property type="evidence" value="ECO:0007669"/>
    <property type="project" value="UniProtKB-KW"/>
</dbReference>
<comment type="similarity">
    <text evidence="1">Belongs to the UPF0758 family.</text>
</comment>
<reference evidence="8 9" key="1">
    <citation type="submission" date="2020-07" db="EMBL/GenBank/DDBJ databases">
        <authorList>
            <person name="Criscuolo A."/>
        </authorList>
    </citation>
    <scope>NUCLEOTIDE SEQUENCE [LARGE SCALE GENOMIC DNA]</scope>
    <source>
        <strain evidence="8">CIP111649</strain>
    </source>
</reference>
<dbReference type="InterPro" id="IPR037518">
    <property type="entry name" value="MPN"/>
</dbReference>
<gene>
    <name evidence="8" type="ORF">JEODO184_00333</name>
</gene>
<name>A0A6V7R3L1_9STAP</name>
<dbReference type="CDD" id="cd08071">
    <property type="entry name" value="MPN_DUF2466"/>
    <property type="match status" value="1"/>
</dbReference>
<sequence length="150" mass="16951">MQKKTTIIPINRIFQRLVQEHPVATNQIRSPRDGADIVKELISDADREHFVVLSLNNKHEVTSIEIAHTGSLNTCIVHPREVFKNALLSNAAAIFIAHNHPSHHLSPSDEDITMTQRLVKVGEILGIEVLDHVIVNSKNEYYSMKSFEDI</sequence>
<dbReference type="Pfam" id="PF04002">
    <property type="entry name" value="RadC"/>
    <property type="match status" value="1"/>
</dbReference>
<dbReference type="GO" id="GO:0006508">
    <property type="term" value="P:proteolysis"/>
    <property type="evidence" value="ECO:0007669"/>
    <property type="project" value="UniProtKB-KW"/>
</dbReference>
<evidence type="ECO:0000256" key="1">
    <source>
        <dbReference type="ARBA" id="ARBA00010243"/>
    </source>
</evidence>
<dbReference type="Gene3D" id="3.40.140.10">
    <property type="entry name" value="Cytidine Deaminase, domain 2"/>
    <property type="match status" value="1"/>
</dbReference>
<evidence type="ECO:0000256" key="4">
    <source>
        <dbReference type="ARBA" id="ARBA00022801"/>
    </source>
</evidence>
<dbReference type="Proteomes" id="UP000589351">
    <property type="component" value="Unassembled WGS sequence"/>
</dbReference>
<keyword evidence="4" id="KW-0378">Hydrolase</keyword>
<evidence type="ECO:0000256" key="3">
    <source>
        <dbReference type="ARBA" id="ARBA00022723"/>
    </source>
</evidence>
<evidence type="ECO:0000256" key="5">
    <source>
        <dbReference type="ARBA" id="ARBA00022833"/>
    </source>
</evidence>
<evidence type="ECO:0000259" key="7">
    <source>
        <dbReference type="PROSITE" id="PS50249"/>
    </source>
</evidence>
<comment type="caution">
    <text evidence="8">The sequence shown here is derived from an EMBL/GenBank/DDBJ whole genome shotgun (WGS) entry which is preliminary data.</text>
</comment>
<evidence type="ECO:0000313" key="8">
    <source>
        <dbReference type="EMBL" id="CAD2071643.1"/>
    </source>
</evidence>
<dbReference type="GO" id="GO:0046872">
    <property type="term" value="F:metal ion binding"/>
    <property type="evidence" value="ECO:0007669"/>
    <property type="project" value="UniProtKB-KW"/>
</dbReference>
<evidence type="ECO:0000256" key="2">
    <source>
        <dbReference type="ARBA" id="ARBA00022670"/>
    </source>
</evidence>
<accession>A0A6V7R3L1</accession>
<evidence type="ECO:0000313" key="9">
    <source>
        <dbReference type="Proteomes" id="UP000589351"/>
    </source>
</evidence>
<keyword evidence="3" id="KW-0479">Metal-binding</keyword>
<keyword evidence="5" id="KW-0862">Zinc</keyword>
<keyword evidence="9" id="KW-1185">Reference proteome</keyword>
<feature type="domain" description="MPN" evidence="7">
    <location>
        <begin position="27"/>
        <end position="150"/>
    </location>
</feature>
<dbReference type="PANTHER" id="PTHR30471">
    <property type="entry name" value="DNA REPAIR PROTEIN RADC"/>
    <property type="match status" value="1"/>
</dbReference>
<dbReference type="InterPro" id="IPR001405">
    <property type="entry name" value="UPF0758"/>
</dbReference>
<dbReference type="PANTHER" id="PTHR30471:SF3">
    <property type="entry name" value="UPF0758 PROTEIN YEES-RELATED"/>
    <property type="match status" value="1"/>
</dbReference>
<dbReference type="InterPro" id="IPR025657">
    <property type="entry name" value="RadC_JAB"/>
</dbReference>
<dbReference type="EMBL" id="CAJEWD010000003">
    <property type="protein sequence ID" value="CAD2071643.1"/>
    <property type="molecule type" value="Genomic_DNA"/>
</dbReference>
<dbReference type="RefSeq" id="WP_185124885.1">
    <property type="nucleotide sequence ID" value="NZ_CAJEWD010000003.1"/>
</dbReference>
<keyword evidence="6" id="KW-0482">Metalloprotease</keyword>
<proteinExistence type="inferred from homology"/>
<organism evidence="8 9">
    <name type="scientific">Jeotgalicoccus meleagridis</name>
    <dbReference type="NCBI Taxonomy" id="2759181"/>
    <lineage>
        <taxon>Bacteria</taxon>
        <taxon>Bacillati</taxon>
        <taxon>Bacillota</taxon>
        <taxon>Bacilli</taxon>
        <taxon>Bacillales</taxon>
        <taxon>Staphylococcaceae</taxon>
        <taxon>Jeotgalicoccus</taxon>
    </lineage>
</organism>
<protein>
    <recommendedName>
        <fullName evidence="7">MPN domain-containing protein</fullName>
    </recommendedName>
</protein>
<keyword evidence="2" id="KW-0645">Protease</keyword>
<dbReference type="AlphaFoldDB" id="A0A6V7R3L1"/>